<keyword evidence="7" id="KW-0645">Protease</keyword>
<dbReference type="Pfam" id="PF17900">
    <property type="entry name" value="Peptidase_M1_N"/>
    <property type="match status" value="1"/>
</dbReference>
<evidence type="ECO:0000313" key="15">
    <source>
        <dbReference type="Proteomes" id="UP000261828"/>
    </source>
</evidence>
<comment type="similarity">
    <text evidence="3">Belongs to the peptidase M1 family.</text>
</comment>
<organism evidence="14 15">
    <name type="scientific">Flagellimonas nanhaiensis</name>
    <dbReference type="NCBI Taxonomy" id="2292706"/>
    <lineage>
        <taxon>Bacteria</taxon>
        <taxon>Pseudomonadati</taxon>
        <taxon>Bacteroidota</taxon>
        <taxon>Flavobacteriia</taxon>
        <taxon>Flavobacteriales</taxon>
        <taxon>Flavobacteriaceae</taxon>
        <taxon>Flagellimonas</taxon>
    </lineage>
</organism>
<keyword evidence="8" id="KW-0479">Metal-binding</keyword>
<dbReference type="InterPro" id="IPR001930">
    <property type="entry name" value="Peptidase_M1"/>
</dbReference>
<dbReference type="GO" id="GO:0006508">
    <property type="term" value="P:proteolysis"/>
    <property type="evidence" value="ECO:0007669"/>
    <property type="project" value="UniProtKB-KW"/>
</dbReference>
<evidence type="ECO:0000256" key="10">
    <source>
        <dbReference type="ARBA" id="ARBA00022833"/>
    </source>
</evidence>
<evidence type="ECO:0000259" key="12">
    <source>
        <dbReference type="Pfam" id="PF01433"/>
    </source>
</evidence>
<dbReference type="GO" id="GO:0042277">
    <property type="term" value="F:peptide binding"/>
    <property type="evidence" value="ECO:0007669"/>
    <property type="project" value="TreeGrafter"/>
</dbReference>
<protein>
    <recommendedName>
        <fullName evidence="5">Aminopeptidase N</fullName>
        <ecNumber evidence="4">3.4.11.2</ecNumber>
    </recommendedName>
</protein>
<keyword evidence="6" id="KW-0031">Aminopeptidase</keyword>
<evidence type="ECO:0000256" key="6">
    <source>
        <dbReference type="ARBA" id="ARBA00022438"/>
    </source>
</evidence>
<evidence type="ECO:0000256" key="11">
    <source>
        <dbReference type="ARBA" id="ARBA00023049"/>
    </source>
</evidence>
<evidence type="ECO:0000256" key="3">
    <source>
        <dbReference type="ARBA" id="ARBA00010136"/>
    </source>
</evidence>
<evidence type="ECO:0000256" key="1">
    <source>
        <dbReference type="ARBA" id="ARBA00000098"/>
    </source>
</evidence>
<evidence type="ECO:0000256" key="5">
    <source>
        <dbReference type="ARBA" id="ARBA00015611"/>
    </source>
</evidence>
<name>A0A371JUF9_9FLAO</name>
<accession>A0A371JUF9</accession>
<reference evidence="14 15" key="1">
    <citation type="submission" date="2018-08" db="EMBL/GenBank/DDBJ databases">
        <title>Muricauda nanhaiensis sp. nov., isolated from seawater of the South China Sea.</title>
        <authorList>
            <person name="Dang Y."/>
        </authorList>
    </citation>
    <scope>NUCLEOTIDE SEQUENCE [LARGE SCALE GENOMIC DNA]</scope>
    <source>
        <strain evidence="14 15">SM1704</strain>
    </source>
</reference>
<keyword evidence="11" id="KW-0482">Metalloprotease</keyword>
<evidence type="ECO:0000256" key="4">
    <source>
        <dbReference type="ARBA" id="ARBA00012564"/>
    </source>
</evidence>
<dbReference type="GO" id="GO:0005737">
    <property type="term" value="C:cytoplasm"/>
    <property type="evidence" value="ECO:0007669"/>
    <property type="project" value="TreeGrafter"/>
</dbReference>
<dbReference type="OrthoDB" id="100605at2"/>
<dbReference type="GO" id="GO:0005615">
    <property type="term" value="C:extracellular space"/>
    <property type="evidence" value="ECO:0007669"/>
    <property type="project" value="TreeGrafter"/>
</dbReference>
<dbReference type="InterPro" id="IPR045357">
    <property type="entry name" value="Aminopeptidase_N-like_N"/>
</dbReference>
<proteinExistence type="inferred from homology"/>
<dbReference type="GO" id="GO:0016020">
    <property type="term" value="C:membrane"/>
    <property type="evidence" value="ECO:0007669"/>
    <property type="project" value="TreeGrafter"/>
</dbReference>
<evidence type="ECO:0000256" key="7">
    <source>
        <dbReference type="ARBA" id="ARBA00022670"/>
    </source>
</evidence>
<dbReference type="GO" id="GO:0016285">
    <property type="term" value="F:alanyl aminopeptidase activity"/>
    <property type="evidence" value="ECO:0007669"/>
    <property type="project" value="UniProtKB-EC"/>
</dbReference>
<evidence type="ECO:0000256" key="9">
    <source>
        <dbReference type="ARBA" id="ARBA00022801"/>
    </source>
</evidence>
<gene>
    <name evidence="14" type="ORF">DX873_04570</name>
</gene>
<evidence type="ECO:0000313" key="14">
    <source>
        <dbReference type="EMBL" id="RDY61440.1"/>
    </source>
</evidence>
<dbReference type="PRINTS" id="PR00756">
    <property type="entry name" value="ALADIPTASE"/>
</dbReference>
<dbReference type="InterPro" id="IPR016024">
    <property type="entry name" value="ARM-type_fold"/>
</dbReference>
<keyword evidence="9" id="KW-0378">Hydrolase</keyword>
<dbReference type="InterPro" id="IPR027268">
    <property type="entry name" value="Peptidase_M4/M1_CTD_sf"/>
</dbReference>
<dbReference type="CDD" id="cd09603">
    <property type="entry name" value="M1_APN_like"/>
    <property type="match status" value="1"/>
</dbReference>
<dbReference type="PANTHER" id="PTHR11533">
    <property type="entry name" value="PROTEASE M1 ZINC METALLOPROTEASE"/>
    <property type="match status" value="1"/>
</dbReference>
<keyword evidence="15" id="KW-1185">Reference proteome</keyword>
<evidence type="ECO:0000256" key="8">
    <source>
        <dbReference type="ARBA" id="ARBA00022723"/>
    </source>
</evidence>
<dbReference type="PANTHER" id="PTHR11533:SF174">
    <property type="entry name" value="PUROMYCIN-SENSITIVE AMINOPEPTIDASE-RELATED"/>
    <property type="match status" value="1"/>
</dbReference>
<dbReference type="RefSeq" id="WP_116183321.1">
    <property type="nucleotide sequence ID" value="NZ_QTJX01000001.1"/>
</dbReference>
<evidence type="ECO:0000256" key="2">
    <source>
        <dbReference type="ARBA" id="ARBA00001947"/>
    </source>
</evidence>
<dbReference type="Gene3D" id="1.10.390.10">
    <property type="entry name" value="Neutral Protease Domain 2"/>
    <property type="match status" value="1"/>
</dbReference>
<dbReference type="GO" id="GO:0043171">
    <property type="term" value="P:peptide catabolic process"/>
    <property type="evidence" value="ECO:0007669"/>
    <property type="project" value="TreeGrafter"/>
</dbReference>
<sequence length="695" mass="80692">MKPVSFLFFILLVQLLSGQTQDKVDFTHAEVHITPKPEEKRIDGTIQYKFHVISNTDSIFLDAKKMEFSSVLLDQKPVKYTNDGEKIIIHKKLKQWDTHFLVLTYKVKPEQTVYFLGWDDNIQGNEQIWTQGQGKYTSHWLPSLDDMNDKVEFDLNISFPHIGELIANGKIVKVKSNHSGGIVTTFDMKKPMSSYLVSFALGNFEKQVLHSTSGIPIELYYEPKDSLKVEPTYRYSKRIFDFLEEEIGIPYPWQNYKQVPVQDFLYAGMENTTATTFSNTFVVDSIAFFDKNYVNVNAHEMAHQWFGNLVTEQSGAHHWLHEGFATYYAYLAEKDIFGEDYFYWHLLETARALSNFSGAGNGEALTSPNAGSLTFYEKGAWALAMLKERVGESNFKQGIKSYLTEYAYKNVTISNFMEEMEKVSGMELSDFETAWLQKSEFPFETAKDFLIRNSTSIKTYFEIRTKIGVELNQAEKILKREWPKLNSDLLKHHLILDYGNELSPSFVQTILESEGKKVRQAVVLSVEKISEEIQKPFETLLQDKSYVTLESTLYRLWTDFPESQHKYLDLTDEILGLPNKNIRMLWLTLALITPDYKTTLKPEYFQELNSYTGPEHHFEVRLLAFQYLKNIGGFNDETLKNLIEACSHHVWHFKKTCRKVLKEFLKEEGNVARVEALYPSLDWEEQQYLNKTLGK</sequence>
<dbReference type="InterPro" id="IPR042097">
    <property type="entry name" value="Aminopeptidase_N-like_N_sf"/>
</dbReference>
<dbReference type="EC" id="3.4.11.2" evidence="4"/>
<dbReference type="Proteomes" id="UP000261828">
    <property type="component" value="Unassembled WGS sequence"/>
</dbReference>
<dbReference type="GO" id="GO:0008270">
    <property type="term" value="F:zinc ion binding"/>
    <property type="evidence" value="ECO:0007669"/>
    <property type="project" value="InterPro"/>
</dbReference>
<comment type="caution">
    <text evidence="14">The sequence shown here is derived from an EMBL/GenBank/DDBJ whole genome shotgun (WGS) entry which is preliminary data.</text>
</comment>
<dbReference type="Gene3D" id="2.60.40.1730">
    <property type="entry name" value="tricorn interacting facor f3 domain"/>
    <property type="match status" value="1"/>
</dbReference>
<dbReference type="GO" id="GO:0070006">
    <property type="term" value="F:metalloaminopeptidase activity"/>
    <property type="evidence" value="ECO:0007669"/>
    <property type="project" value="TreeGrafter"/>
</dbReference>
<dbReference type="EMBL" id="QTJX01000001">
    <property type="protein sequence ID" value="RDY61440.1"/>
    <property type="molecule type" value="Genomic_DNA"/>
</dbReference>
<dbReference type="SUPFAM" id="SSF55486">
    <property type="entry name" value="Metalloproteases ('zincins'), catalytic domain"/>
    <property type="match status" value="1"/>
</dbReference>
<evidence type="ECO:0000259" key="13">
    <source>
        <dbReference type="Pfam" id="PF17900"/>
    </source>
</evidence>
<dbReference type="SUPFAM" id="SSF63737">
    <property type="entry name" value="Leukotriene A4 hydrolase N-terminal domain"/>
    <property type="match status" value="1"/>
</dbReference>
<dbReference type="InterPro" id="IPR050344">
    <property type="entry name" value="Peptidase_M1_aminopeptidases"/>
</dbReference>
<keyword evidence="10" id="KW-0862">Zinc</keyword>
<dbReference type="Pfam" id="PF01433">
    <property type="entry name" value="Peptidase_M1"/>
    <property type="match status" value="1"/>
</dbReference>
<feature type="domain" description="Aminopeptidase N-like N-terminal" evidence="13">
    <location>
        <begin position="28"/>
        <end position="196"/>
    </location>
</feature>
<comment type="catalytic activity">
    <reaction evidence="1">
        <text>Release of an N-terminal amino acid, Xaa-|-Yaa- from a peptide, amide or arylamide. Xaa is preferably Ala, but may be most amino acids including Pro (slow action). When a terminal hydrophobic residue is followed by a prolyl residue, the two may be released as an intact Xaa-Pro dipeptide.</text>
        <dbReference type="EC" id="3.4.11.2"/>
    </reaction>
</comment>
<dbReference type="InterPro" id="IPR014782">
    <property type="entry name" value="Peptidase_M1_dom"/>
</dbReference>
<dbReference type="AlphaFoldDB" id="A0A371JUF9"/>
<feature type="domain" description="Peptidase M1 membrane alanine aminopeptidase" evidence="12">
    <location>
        <begin position="236"/>
        <end position="435"/>
    </location>
</feature>
<dbReference type="SUPFAM" id="SSF48371">
    <property type="entry name" value="ARM repeat"/>
    <property type="match status" value="1"/>
</dbReference>
<comment type="cofactor">
    <cofactor evidence="2">
        <name>Zn(2+)</name>
        <dbReference type="ChEBI" id="CHEBI:29105"/>
    </cofactor>
</comment>